<keyword evidence="2 11" id="KW-0813">Transport</keyword>
<comment type="similarity">
    <text evidence="11 12">Belongs to the TonB-dependent receptor family.</text>
</comment>
<comment type="caution">
    <text evidence="16">The sequence shown here is derived from an EMBL/GenBank/DDBJ whole genome shotgun (WGS) entry which is preliminary data.</text>
</comment>
<dbReference type="EMBL" id="AHBZ03000022">
    <property type="protein sequence ID" value="KAF7768925.1"/>
    <property type="molecule type" value="Genomic_DNA"/>
</dbReference>
<gene>
    <name evidence="16" type="ORF">PCIT_a3452</name>
</gene>
<dbReference type="PROSITE" id="PS52016">
    <property type="entry name" value="TONB_DEPENDENT_REC_3"/>
    <property type="match status" value="1"/>
</dbReference>
<reference evidence="16" key="1">
    <citation type="journal article" date="2012" name="J. Bacteriol.">
        <title>Genome sequences of type strains of seven species of the marine bacterium Pseudoalteromonas.</title>
        <authorList>
            <person name="Xie B.B."/>
            <person name="Shu Y.L."/>
            <person name="Qin Q.L."/>
            <person name="Rong J.C."/>
            <person name="Zhang X.Y."/>
            <person name="Chen X.L."/>
            <person name="Shi M."/>
            <person name="He H.L."/>
            <person name="Zhou B.C."/>
            <person name="Zhang Y.Z."/>
        </authorList>
    </citation>
    <scope>NUCLEOTIDE SEQUENCE</scope>
    <source>
        <strain evidence="16">DSM 8771</strain>
    </source>
</reference>
<dbReference type="AlphaFoldDB" id="A0AAD4AGZ7"/>
<dbReference type="InterPro" id="IPR012910">
    <property type="entry name" value="Plug_dom"/>
</dbReference>
<evidence type="ECO:0000256" key="13">
    <source>
        <dbReference type="SAM" id="SignalP"/>
    </source>
</evidence>
<accession>A0AAD4AGZ7</accession>
<feature type="domain" description="TonB-dependent receptor plug" evidence="15">
    <location>
        <begin position="52"/>
        <end position="156"/>
    </location>
</feature>
<keyword evidence="13" id="KW-0732">Signal</keyword>
<name>A0AAD4AGZ7_9GAMM</name>
<dbReference type="RefSeq" id="WP_010365547.1">
    <property type="nucleotide sequence ID" value="NZ_AHBZ03000022.1"/>
</dbReference>
<evidence type="ECO:0000313" key="17">
    <source>
        <dbReference type="Proteomes" id="UP000016487"/>
    </source>
</evidence>
<dbReference type="Proteomes" id="UP000016487">
    <property type="component" value="Unassembled WGS sequence"/>
</dbReference>
<proteinExistence type="inferred from homology"/>
<keyword evidence="4" id="KW-0410">Iron transport</keyword>
<evidence type="ECO:0000256" key="10">
    <source>
        <dbReference type="ARBA" id="ARBA00023237"/>
    </source>
</evidence>
<feature type="signal peptide" evidence="13">
    <location>
        <begin position="1"/>
        <end position="29"/>
    </location>
</feature>
<keyword evidence="9 11" id="KW-0472">Membrane</keyword>
<keyword evidence="10 11" id="KW-0998">Cell outer membrane</keyword>
<protein>
    <recommendedName>
        <fullName evidence="18">TonB-dependent receptor</fullName>
    </recommendedName>
</protein>
<evidence type="ECO:0000256" key="1">
    <source>
        <dbReference type="ARBA" id="ARBA00004571"/>
    </source>
</evidence>
<evidence type="ECO:0000259" key="14">
    <source>
        <dbReference type="Pfam" id="PF00593"/>
    </source>
</evidence>
<keyword evidence="5 11" id="KW-0812">Transmembrane</keyword>
<evidence type="ECO:0000313" key="16">
    <source>
        <dbReference type="EMBL" id="KAF7768925.1"/>
    </source>
</evidence>
<dbReference type="PANTHER" id="PTHR32552">
    <property type="entry name" value="FERRICHROME IRON RECEPTOR-RELATED"/>
    <property type="match status" value="1"/>
</dbReference>
<dbReference type="Pfam" id="PF00593">
    <property type="entry name" value="TonB_dep_Rec_b-barrel"/>
    <property type="match status" value="1"/>
</dbReference>
<evidence type="ECO:0008006" key="18">
    <source>
        <dbReference type="Google" id="ProtNLM"/>
    </source>
</evidence>
<evidence type="ECO:0000256" key="8">
    <source>
        <dbReference type="ARBA" id="ARBA00023077"/>
    </source>
</evidence>
<dbReference type="InterPro" id="IPR000531">
    <property type="entry name" value="Beta-barrel_TonB"/>
</dbReference>
<comment type="subcellular location">
    <subcellularLocation>
        <location evidence="1 11">Cell outer membrane</location>
        <topology evidence="1 11">Multi-pass membrane protein</topology>
    </subcellularLocation>
</comment>
<evidence type="ECO:0000256" key="2">
    <source>
        <dbReference type="ARBA" id="ARBA00022448"/>
    </source>
</evidence>
<evidence type="ECO:0000256" key="5">
    <source>
        <dbReference type="ARBA" id="ARBA00022692"/>
    </source>
</evidence>
<feature type="domain" description="TonB-dependent receptor-like beta-barrel" evidence="14">
    <location>
        <begin position="251"/>
        <end position="658"/>
    </location>
</feature>
<evidence type="ECO:0000259" key="15">
    <source>
        <dbReference type="Pfam" id="PF07715"/>
    </source>
</evidence>
<dbReference type="Gene3D" id="2.40.170.20">
    <property type="entry name" value="TonB-dependent receptor, beta-barrel domain"/>
    <property type="match status" value="1"/>
</dbReference>
<dbReference type="SUPFAM" id="SSF56935">
    <property type="entry name" value="Porins"/>
    <property type="match status" value="1"/>
</dbReference>
<keyword evidence="7" id="KW-0406">Ion transport</keyword>
<sequence>MEPLKNMNKLKLSCLATALLPLLSQPAFAGADNKSIETIEVTGDFHKERVLTLSASASVFDQKTLNARGAAYLDEILNNAANVNFTAGASRGRFIQIRGVGLRSQFVDPINPSIGLLIDGINYSGLGGSALLFDVEQVAIYRGPQGTRFGADAMAGMIDMQSNAPTLENALNLKLGVSNYDGKEAGIAVGTGITDDTSARASFFKKRSDGYGENLYVNTPTNQQDEQVARFKIHTMWSDTLKTELVAHNIDIDNGYDGFTLDNSRNSVADEPGKDNQKSNAIAFNLKYSGSELVNLDIATTHLNADTLYSYDEDWVCSDLTQPILCAPGLQPYSYTSKDSYARDHQRGTFEFKLSGKNNDWVTGLYAQRRDVELRRQYNDSGFNSHNSVSQIALYGQKITDLTENVSLITGVRAERYDTDYFDNNQIVNKADDTMWGAKVALEYQVVPRTMIYTSLSRGYKIGGVNGEALAKANDEGLNIPAENFTFAPEYLWNAEFGVKGQSEDKRHILSLSAFYMHRDDMQLKAWQVQDQQFAGYIANASQGRNYGLELEGSVQYTDSLSFTYSAGYLDTKIEDFVTQSGINQNGREQAQAPRYQYALRANYFFSDNLEAQIGFEGKDDYYYSDSHNAKASNQNLINASLSYYGDNWTLTAWGRNLADRDVPVRGFRFGNNALKDYATETFVQYGEPRVAGLTFSYQL</sequence>
<evidence type="ECO:0000256" key="7">
    <source>
        <dbReference type="ARBA" id="ARBA00023065"/>
    </source>
</evidence>
<dbReference type="PANTHER" id="PTHR32552:SF81">
    <property type="entry name" value="TONB-DEPENDENT OUTER MEMBRANE RECEPTOR"/>
    <property type="match status" value="1"/>
</dbReference>
<keyword evidence="3 11" id="KW-1134">Transmembrane beta strand</keyword>
<feature type="chain" id="PRO_5042258524" description="TonB-dependent receptor" evidence="13">
    <location>
        <begin position="30"/>
        <end position="700"/>
    </location>
</feature>
<dbReference type="InterPro" id="IPR036942">
    <property type="entry name" value="Beta-barrel_TonB_sf"/>
</dbReference>
<dbReference type="Pfam" id="PF07715">
    <property type="entry name" value="Plug"/>
    <property type="match status" value="1"/>
</dbReference>
<evidence type="ECO:0000256" key="6">
    <source>
        <dbReference type="ARBA" id="ARBA00023004"/>
    </source>
</evidence>
<keyword evidence="8 12" id="KW-0798">TonB box</keyword>
<reference evidence="16" key="2">
    <citation type="submission" date="2015-03" db="EMBL/GenBank/DDBJ databases">
        <title>Genome sequence of Pseudoalteromonas citrea.</title>
        <authorList>
            <person name="Xie B.-B."/>
            <person name="Rong J.-C."/>
            <person name="Qin Q.-L."/>
            <person name="Zhang Y.-Z."/>
        </authorList>
    </citation>
    <scope>NUCLEOTIDE SEQUENCE</scope>
    <source>
        <strain evidence="16">DSM 8771</strain>
    </source>
</reference>
<evidence type="ECO:0000256" key="3">
    <source>
        <dbReference type="ARBA" id="ARBA00022452"/>
    </source>
</evidence>
<evidence type="ECO:0000256" key="12">
    <source>
        <dbReference type="RuleBase" id="RU003357"/>
    </source>
</evidence>
<evidence type="ECO:0000256" key="4">
    <source>
        <dbReference type="ARBA" id="ARBA00022496"/>
    </source>
</evidence>
<dbReference type="InterPro" id="IPR039426">
    <property type="entry name" value="TonB-dep_rcpt-like"/>
</dbReference>
<dbReference type="GO" id="GO:0009279">
    <property type="term" value="C:cell outer membrane"/>
    <property type="evidence" value="ECO:0007669"/>
    <property type="project" value="UniProtKB-SubCell"/>
</dbReference>
<keyword evidence="6" id="KW-0408">Iron</keyword>
<evidence type="ECO:0000256" key="9">
    <source>
        <dbReference type="ARBA" id="ARBA00023136"/>
    </source>
</evidence>
<dbReference type="GO" id="GO:0006826">
    <property type="term" value="P:iron ion transport"/>
    <property type="evidence" value="ECO:0007669"/>
    <property type="project" value="UniProtKB-KW"/>
</dbReference>
<evidence type="ECO:0000256" key="11">
    <source>
        <dbReference type="PROSITE-ProRule" id="PRU01360"/>
    </source>
</evidence>
<organism evidence="16 17">
    <name type="scientific">Pseudoalteromonas citrea</name>
    <dbReference type="NCBI Taxonomy" id="43655"/>
    <lineage>
        <taxon>Bacteria</taxon>
        <taxon>Pseudomonadati</taxon>
        <taxon>Pseudomonadota</taxon>
        <taxon>Gammaproteobacteria</taxon>
        <taxon>Alteromonadales</taxon>
        <taxon>Pseudoalteromonadaceae</taxon>
        <taxon>Pseudoalteromonas</taxon>
    </lineage>
</organism>